<organism evidence="1 2">
    <name type="scientific">Diversispora eburnea</name>
    <dbReference type="NCBI Taxonomy" id="1213867"/>
    <lineage>
        <taxon>Eukaryota</taxon>
        <taxon>Fungi</taxon>
        <taxon>Fungi incertae sedis</taxon>
        <taxon>Mucoromycota</taxon>
        <taxon>Glomeromycotina</taxon>
        <taxon>Glomeromycetes</taxon>
        <taxon>Diversisporales</taxon>
        <taxon>Diversisporaceae</taxon>
        <taxon>Diversispora</taxon>
    </lineage>
</organism>
<protein>
    <submittedName>
        <fullName evidence="1">5615_t:CDS:1</fullName>
    </submittedName>
</protein>
<gene>
    <name evidence="1" type="ORF">DEBURN_LOCUS2150</name>
</gene>
<dbReference type="EMBL" id="CAJVPK010000111">
    <property type="protein sequence ID" value="CAG8451225.1"/>
    <property type="molecule type" value="Genomic_DNA"/>
</dbReference>
<comment type="caution">
    <text evidence="1">The sequence shown here is derived from an EMBL/GenBank/DDBJ whole genome shotgun (WGS) entry which is preliminary data.</text>
</comment>
<name>A0A9N8VIF1_9GLOM</name>
<dbReference type="OrthoDB" id="2377383at2759"/>
<reference evidence="1" key="1">
    <citation type="submission" date="2021-06" db="EMBL/GenBank/DDBJ databases">
        <authorList>
            <person name="Kallberg Y."/>
            <person name="Tangrot J."/>
            <person name="Rosling A."/>
        </authorList>
    </citation>
    <scope>NUCLEOTIDE SEQUENCE</scope>
    <source>
        <strain evidence="1">AZ414A</strain>
    </source>
</reference>
<sequence length="221" mass="25997">WGTLTKWDELFKEKTRNSSLQDTRLCLIKELEVLKEKFELHTTQGRKVVAFLRTLEKKKISELHVNVGEFSALIKYCQDLKEMQENHIDEISQLGRHLSILLKWSDIDSKLFEIPVTPPTILRPALHLNNLKIQMWSKILSDSFVLNQTRFKPIWELNHLIPGNAKEGSSRSYFVAAILNSKQWQFPFFIVEFEQHGFEVHKDFAIVICEAVFELDTFWTH</sequence>
<feature type="non-terminal residue" evidence="1">
    <location>
        <position position="221"/>
    </location>
</feature>
<evidence type="ECO:0000313" key="2">
    <source>
        <dbReference type="Proteomes" id="UP000789706"/>
    </source>
</evidence>
<accession>A0A9N8VIF1</accession>
<keyword evidence="2" id="KW-1185">Reference proteome</keyword>
<proteinExistence type="predicted"/>
<evidence type="ECO:0000313" key="1">
    <source>
        <dbReference type="EMBL" id="CAG8451225.1"/>
    </source>
</evidence>
<dbReference type="Proteomes" id="UP000789706">
    <property type="component" value="Unassembled WGS sequence"/>
</dbReference>
<dbReference type="AlphaFoldDB" id="A0A9N8VIF1"/>